<dbReference type="CDD" id="cd06223">
    <property type="entry name" value="PRTases_typeI"/>
    <property type="match status" value="1"/>
</dbReference>
<evidence type="ECO:0000256" key="4">
    <source>
        <dbReference type="ARBA" id="ARBA00011894"/>
    </source>
</evidence>
<evidence type="ECO:0000256" key="1">
    <source>
        <dbReference type="ARBA" id="ARBA00001946"/>
    </source>
</evidence>
<dbReference type="PANTHER" id="PTHR32315">
    <property type="entry name" value="ADENINE PHOSPHORIBOSYLTRANSFERASE"/>
    <property type="match status" value="1"/>
</dbReference>
<sequence length="212" mass="22819">MSSVHVSQHPLVAHKLALLRDRTISSKQTRELINELGYLLTYEATAGLALAPAGERSSPLATYQAVAIKPRIGLVPVLRSGLGLVDAALELIPSAQTLHLGLYREESSLQPVEYYNKLPSEPTVDECIILDPMLATGGTAIATANILKDWGIRRISFLSVIVSRRGLESFIAAHPDVAVYTAAIDEDLDAGGYVVPGIGDSGDRLFNTHHIE</sequence>
<dbReference type="Pfam" id="PF14681">
    <property type="entry name" value="UPRTase"/>
    <property type="match status" value="1"/>
</dbReference>
<dbReference type="GO" id="GO:0005525">
    <property type="term" value="F:GTP binding"/>
    <property type="evidence" value="ECO:0007669"/>
    <property type="project" value="UniProtKB-KW"/>
</dbReference>
<evidence type="ECO:0000256" key="2">
    <source>
        <dbReference type="ARBA" id="ARBA00005180"/>
    </source>
</evidence>
<dbReference type="InterPro" id="IPR029057">
    <property type="entry name" value="PRTase-like"/>
</dbReference>
<dbReference type="SUPFAM" id="SSF53271">
    <property type="entry name" value="PRTase-like"/>
    <property type="match status" value="1"/>
</dbReference>
<evidence type="ECO:0000256" key="7">
    <source>
        <dbReference type="ARBA" id="ARBA00022679"/>
    </source>
</evidence>
<evidence type="ECO:0000256" key="6">
    <source>
        <dbReference type="ARBA" id="ARBA00022676"/>
    </source>
</evidence>
<dbReference type="Gene3D" id="3.40.50.2020">
    <property type="match status" value="1"/>
</dbReference>
<evidence type="ECO:0000313" key="12">
    <source>
        <dbReference type="EMBL" id="KAJ1922491.1"/>
    </source>
</evidence>
<dbReference type="InterPro" id="IPR000836">
    <property type="entry name" value="PRTase_dom"/>
</dbReference>
<dbReference type="NCBIfam" id="TIGR01091">
    <property type="entry name" value="upp"/>
    <property type="match status" value="1"/>
</dbReference>
<comment type="cofactor">
    <cofactor evidence="1">
        <name>Mg(2+)</name>
        <dbReference type="ChEBI" id="CHEBI:18420"/>
    </cofactor>
</comment>
<keyword evidence="9" id="KW-0342">GTP-binding</keyword>
<evidence type="ECO:0000256" key="3">
    <source>
        <dbReference type="ARBA" id="ARBA00009516"/>
    </source>
</evidence>
<comment type="similarity">
    <text evidence="3">Belongs to the UPRTase family.</text>
</comment>
<dbReference type="OrthoDB" id="10257085at2759"/>
<keyword evidence="13" id="KW-1185">Reference proteome</keyword>
<proteinExistence type="inferred from homology"/>
<comment type="caution">
    <text evidence="12">The sequence shown here is derived from an EMBL/GenBank/DDBJ whole genome shotgun (WGS) entry which is preliminary data.</text>
</comment>
<evidence type="ECO:0000313" key="13">
    <source>
        <dbReference type="Proteomes" id="UP001150569"/>
    </source>
</evidence>
<dbReference type="FunFam" id="3.40.50.2020:FF:000003">
    <property type="entry name" value="Uracil phosphoribosyltransferase"/>
    <property type="match status" value="1"/>
</dbReference>
<protein>
    <recommendedName>
        <fullName evidence="4">uracil phosphoribosyltransferase</fullName>
        <ecNumber evidence="4">2.4.2.9</ecNumber>
    </recommendedName>
    <alternativeName>
        <fullName evidence="10">UMP pyrophosphorylase</fullName>
    </alternativeName>
</protein>
<evidence type="ECO:0000256" key="5">
    <source>
        <dbReference type="ARBA" id="ARBA00022533"/>
    </source>
</evidence>
<dbReference type="AlphaFoldDB" id="A0A9W8A4C7"/>
<dbReference type="GO" id="GO:0004845">
    <property type="term" value="F:uracil phosphoribosyltransferase activity"/>
    <property type="evidence" value="ECO:0007669"/>
    <property type="project" value="UniProtKB-EC"/>
</dbReference>
<reference evidence="12" key="1">
    <citation type="submission" date="2022-07" db="EMBL/GenBank/DDBJ databases">
        <title>Phylogenomic reconstructions and comparative analyses of Kickxellomycotina fungi.</title>
        <authorList>
            <person name="Reynolds N.K."/>
            <person name="Stajich J.E."/>
            <person name="Barry K."/>
            <person name="Grigoriev I.V."/>
            <person name="Crous P."/>
            <person name="Smith M.E."/>
        </authorList>
    </citation>
    <scope>NUCLEOTIDE SEQUENCE</scope>
    <source>
        <strain evidence="12">RSA 861</strain>
    </source>
</reference>
<evidence type="ECO:0000256" key="10">
    <source>
        <dbReference type="ARBA" id="ARBA00031082"/>
    </source>
</evidence>
<dbReference type="GO" id="GO:0006223">
    <property type="term" value="P:uracil salvage"/>
    <property type="evidence" value="ECO:0007669"/>
    <property type="project" value="InterPro"/>
</dbReference>
<dbReference type="Proteomes" id="UP001150569">
    <property type="component" value="Unassembled WGS sequence"/>
</dbReference>
<gene>
    <name evidence="12" type="ORF">IWQ60_006482</name>
</gene>
<comment type="pathway">
    <text evidence="2">Pyrimidine metabolism; UMP biosynthesis via salvage pathway; UMP from uracil: step 1/1.</text>
</comment>
<name>A0A9W8A4C7_9FUNG</name>
<accession>A0A9W8A4C7</accession>
<keyword evidence="6" id="KW-0328">Glycosyltransferase</keyword>
<dbReference type="PANTHER" id="PTHR32315:SF4">
    <property type="entry name" value="URACIL PHOSPHORIBOSYLTRANSFERASE, CHLOROPLASTIC"/>
    <property type="match status" value="1"/>
</dbReference>
<feature type="domain" description="Phosphoribosyltransferase" evidence="11">
    <location>
        <begin position="6"/>
        <end position="208"/>
    </location>
</feature>
<dbReference type="EC" id="2.4.2.9" evidence="4"/>
<dbReference type="NCBIfam" id="NF001097">
    <property type="entry name" value="PRK00129.1"/>
    <property type="match status" value="1"/>
</dbReference>
<keyword evidence="8" id="KW-0547">Nucleotide-binding</keyword>
<keyword evidence="5" id="KW-0021">Allosteric enzyme</keyword>
<evidence type="ECO:0000256" key="8">
    <source>
        <dbReference type="ARBA" id="ARBA00022741"/>
    </source>
</evidence>
<dbReference type="EMBL" id="JANBPT010000391">
    <property type="protein sequence ID" value="KAJ1922491.1"/>
    <property type="molecule type" value="Genomic_DNA"/>
</dbReference>
<organism evidence="12 13">
    <name type="scientific">Tieghemiomyces parasiticus</name>
    <dbReference type="NCBI Taxonomy" id="78921"/>
    <lineage>
        <taxon>Eukaryota</taxon>
        <taxon>Fungi</taxon>
        <taxon>Fungi incertae sedis</taxon>
        <taxon>Zoopagomycota</taxon>
        <taxon>Kickxellomycotina</taxon>
        <taxon>Dimargaritomycetes</taxon>
        <taxon>Dimargaritales</taxon>
        <taxon>Dimargaritaceae</taxon>
        <taxon>Tieghemiomyces</taxon>
    </lineage>
</organism>
<keyword evidence="7" id="KW-0808">Transferase</keyword>
<evidence type="ECO:0000259" key="11">
    <source>
        <dbReference type="Pfam" id="PF14681"/>
    </source>
</evidence>
<dbReference type="InterPro" id="IPR005765">
    <property type="entry name" value="UPRT"/>
</dbReference>
<dbReference type="InterPro" id="IPR050054">
    <property type="entry name" value="UPRTase/APRTase"/>
</dbReference>
<dbReference type="GO" id="GO:0005737">
    <property type="term" value="C:cytoplasm"/>
    <property type="evidence" value="ECO:0007669"/>
    <property type="project" value="UniProtKB-ARBA"/>
</dbReference>
<evidence type="ECO:0000256" key="9">
    <source>
        <dbReference type="ARBA" id="ARBA00023134"/>
    </source>
</evidence>